<keyword evidence="2" id="KW-0732">Signal</keyword>
<feature type="region of interest" description="Disordered" evidence="1">
    <location>
        <begin position="74"/>
        <end position="116"/>
    </location>
</feature>
<dbReference type="EMBL" id="GAKP01002913">
    <property type="protein sequence ID" value="JAC56039.1"/>
    <property type="molecule type" value="Transcribed_RNA"/>
</dbReference>
<feature type="signal peptide" evidence="2">
    <location>
        <begin position="1"/>
        <end position="21"/>
    </location>
</feature>
<proteinExistence type="predicted"/>
<protein>
    <submittedName>
        <fullName evidence="3">Uncharacterized protein</fullName>
    </submittedName>
</protein>
<evidence type="ECO:0000313" key="3">
    <source>
        <dbReference type="EMBL" id="JAC56039.1"/>
    </source>
</evidence>
<feature type="chain" id="PRO_5001562689" evidence="2">
    <location>
        <begin position="22"/>
        <end position="154"/>
    </location>
</feature>
<name>A0A034WN02_BACDO</name>
<evidence type="ECO:0000256" key="1">
    <source>
        <dbReference type="SAM" id="MobiDB-lite"/>
    </source>
</evidence>
<sequence>MAQILISIVAAVVAISSFAQGFVLPHYAQLMGIDYEYAEETPAAPTPTPSYIMRIAQSNELGEPGVTEVTKFIDADAAAPTNQPDSAKPATNDRPKVINSKSTADTTSTEQRRQGKTLTYTELDKLLANWQMDKERNAYEMQANKQYGLNACHY</sequence>
<organism evidence="3">
    <name type="scientific">Bactrocera dorsalis</name>
    <name type="common">Oriental fruit fly</name>
    <name type="synonym">Dacus dorsalis</name>
    <dbReference type="NCBI Taxonomy" id="27457"/>
    <lineage>
        <taxon>Eukaryota</taxon>
        <taxon>Metazoa</taxon>
        <taxon>Ecdysozoa</taxon>
        <taxon>Arthropoda</taxon>
        <taxon>Hexapoda</taxon>
        <taxon>Insecta</taxon>
        <taxon>Pterygota</taxon>
        <taxon>Neoptera</taxon>
        <taxon>Endopterygota</taxon>
        <taxon>Diptera</taxon>
        <taxon>Brachycera</taxon>
        <taxon>Muscomorpha</taxon>
        <taxon>Tephritoidea</taxon>
        <taxon>Tephritidae</taxon>
        <taxon>Bactrocera</taxon>
        <taxon>Bactrocera</taxon>
    </lineage>
</organism>
<dbReference type="AlphaFoldDB" id="A0A034WN02"/>
<feature type="compositionally biased region" description="Polar residues" evidence="1">
    <location>
        <begin position="99"/>
        <end position="109"/>
    </location>
</feature>
<reference evidence="3" key="1">
    <citation type="journal article" date="2014" name="BMC Genomics">
        <title>Characterizing the developmental transcriptome of the oriental fruit fly, Bactrocera dorsalis (Diptera: Tephritidae) through comparative genomic analysis with Drosophila melanogaster utilizing modENCODE datasets.</title>
        <authorList>
            <person name="Geib S.M."/>
            <person name="Calla B."/>
            <person name="Hall B."/>
            <person name="Hou S."/>
            <person name="Manoukis N.C."/>
        </authorList>
    </citation>
    <scope>NUCLEOTIDE SEQUENCE</scope>
    <source>
        <strain evidence="3">Punador</strain>
    </source>
</reference>
<evidence type="ECO:0000256" key="2">
    <source>
        <dbReference type="SAM" id="SignalP"/>
    </source>
</evidence>
<accession>A0A034WN02</accession>